<keyword evidence="6" id="KW-1185">Reference proteome</keyword>
<dbReference type="AlphaFoldDB" id="A0A6A6GTS4"/>
<dbReference type="SUPFAM" id="SSF48264">
    <property type="entry name" value="Cytochrome P450"/>
    <property type="match status" value="1"/>
</dbReference>
<dbReference type="Gene3D" id="1.10.630.10">
    <property type="entry name" value="Cytochrome P450"/>
    <property type="match status" value="1"/>
</dbReference>
<evidence type="ECO:0008006" key="7">
    <source>
        <dbReference type="Google" id="ProtNLM"/>
    </source>
</evidence>
<sequence>MYFGDNSGIEAKAVPGTSIPGHQRIWHNQHADSVRYLTGDALRGLAARFTSILSDAIAKVDPSDPVDSGEWVTIEDFYPWWRSRVIAAATTAMFGPHLLRLNPNLEEDFWRFADSIPTLVKRYPAWMAPRAHAARATMLASVKKWHAYARENSDYTFCGDKAPKWDEYWGSLWLKVRQRWGQDTGIMNDDGLASEDLALTIAASANAVPMAFWYLIEIYCDPALLSRVLPKLETAVTTPASPNKGQPATFDLSPVLASPLAQSIYAEVLRMRISLLLNRCPDHKDHQIGPWTLKKGAYMTLPTAHIGYHNKTTLSEKKDMTPKMRFSTEHLEGIWVPYGGGALMYPGRHFAKQEMMGSVTVFAHYYDWR</sequence>
<keyword evidence="3" id="KW-0479">Metal-binding</keyword>
<dbReference type="GO" id="GO:0016705">
    <property type="term" value="F:oxidoreductase activity, acting on paired donors, with incorporation or reduction of molecular oxygen"/>
    <property type="evidence" value="ECO:0007669"/>
    <property type="project" value="InterPro"/>
</dbReference>
<proteinExistence type="inferred from homology"/>
<comment type="similarity">
    <text evidence="1">Belongs to the cytochrome P450 family.</text>
</comment>
<dbReference type="GO" id="GO:0020037">
    <property type="term" value="F:heme binding"/>
    <property type="evidence" value="ECO:0007669"/>
    <property type="project" value="InterPro"/>
</dbReference>
<reference evidence="5" key="1">
    <citation type="journal article" date="2020" name="Stud. Mycol.">
        <title>101 Dothideomycetes genomes: a test case for predicting lifestyles and emergence of pathogens.</title>
        <authorList>
            <person name="Haridas S."/>
            <person name="Albert R."/>
            <person name="Binder M."/>
            <person name="Bloem J."/>
            <person name="Labutti K."/>
            <person name="Salamov A."/>
            <person name="Andreopoulos B."/>
            <person name="Baker S."/>
            <person name="Barry K."/>
            <person name="Bills G."/>
            <person name="Bluhm B."/>
            <person name="Cannon C."/>
            <person name="Castanera R."/>
            <person name="Culley D."/>
            <person name="Daum C."/>
            <person name="Ezra D."/>
            <person name="Gonzalez J."/>
            <person name="Henrissat B."/>
            <person name="Kuo A."/>
            <person name="Liang C."/>
            <person name="Lipzen A."/>
            <person name="Lutzoni F."/>
            <person name="Magnuson J."/>
            <person name="Mondo S."/>
            <person name="Nolan M."/>
            <person name="Ohm R."/>
            <person name="Pangilinan J."/>
            <person name="Park H.-J."/>
            <person name="Ramirez L."/>
            <person name="Alfaro M."/>
            <person name="Sun H."/>
            <person name="Tritt A."/>
            <person name="Yoshinaga Y."/>
            <person name="Zwiers L.-H."/>
            <person name="Turgeon B."/>
            <person name="Goodwin S."/>
            <person name="Spatafora J."/>
            <person name="Crous P."/>
            <person name="Grigoriev I."/>
        </authorList>
    </citation>
    <scope>NUCLEOTIDE SEQUENCE</scope>
    <source>
        <strain evidence="5">Tuck. ex Michener</strain>
    </source>
</reference>
<dbReference type="GO" id="GO:0008395">
    <property type="term" value="F:steroid hydroxylase activity"/>
    <property type="evidence" value="ECO:0007669"/>
    <property type="project" value="TreeGrafter"/>
</dbReference>
<dbReference type="GO" id="GO:0005506">
    <property type="term" value="F:iron ion binding"/>
    <property type="evidence" value="ECO:0007669"/>
    <property type="project" value="InterPro"/>
</dbReference>
<evidence type="ECO:0000256" key="1">
    <source>
        <dbReference type="ARBA" id="ARBA00010617"/>
    </source>
</evidence>
<evidence type="ECO:0000256" key="2">
    <source>
        <dbReference type="ARBA" id="ARBA00022617"/>
    </source>
</evidence>
<keyword evidence="4" id="KW-0408">Iron</keyword>
<organism evidence="5 6">
    <name type="scientific">Viridothelium virens</name>
    <name type="common">Speckled blister lichen</name>
    <name type="synonym">Trypethelium virens</name>
    <dbReference type="NCBI Taxonomy" id="1048519"/>
    <lineage>
        <taxon>Eukaryota</taxon>
        <taxon>Fungi</taxon>
        <taxon>Dikarya</taxon>
        <taxon>Ascomycota</taxon>
        <taxon>Pezizomycotina</taxon>
        <taxon>Dothideomycetes</taxon>
        <taxon>Dothideomycetes incertae sedis</taxon>
        <taxon>Trypetheliales</taxon>
        <taxon>Trypetheliaceae</taxon>
        <taxon>Viridothelium</taxon>
    </lineage>
</organism>
<name>A0A6A6GTS4_VIRVR</name>
<dbReference type="EMBL" id="ML991881">
    <property type="protein sequence ID" value="KAF2228968.1"/>
    <property type="molecule type" value="Genomic_DNA"/>
</dbReference>
<dbReference type="InterPro" id="IPR050529">
    <property type="entry name" value="CYP450_sterol_14alpha_dmase"/>
</dbReference>
<dbReference type="OrthoDB" id="3366823at2759"/>
<dbReference type="PANTHER" id="PTHR24304:SF2">
    <property type="entry name" value="24-HYDROXYCHOLESTEROL 7-ALPHA-HYDROXYLASE"/>
    <property type="match status" value="1"/>
</dbReference>
<keyword evidence="2" id="KW-0349">Heme</keyword>
<dbReference type="InterPro" id="IPR036396">
    <property type="entry name" value="Cyt_P450_sf"/>
</dbReference>
<gene>
    <name evidence="5" type="ORF">EV356DRAFT_537622</name>
</gene>
<evidence type="ECO:0000313" key="6">
    <source>
        <dbReference type="Proteomes" id="UP000800092"/>
    </source>
</evidence>
<dbReference type="PANTHER" id="PTHR24304">
    <property type="entry name" value="CYTOCHROME P450 FAMILY 7"/>
    <property type="match status" value="1"/>
</dbReference>
<accession>A0A6A6GTS4</accession>
<evidence type="ECO:0000256" key="3">
    <source>
        <dbReference type="ARBA" id="ARBA00022723"/>
    </source>
</evidence>
<evidence type="ECO:0000313" key="5">
    <source>
        <dbReference type="EMBL" id="KAF2228968.1"/>
    </source>
</evidence>
<protein>
    <recommendedName>
        <fullName evidence="7">Cytochrome P450</fullName>
    </recommendedName>
</protein>
<dbReference type="Proteomes" id="UP000800092">
    <property type="component" value="Unassembled WGS sequence"/>
</dbReference>
<evidence type="ECO:0000256" key="4">
    <source>
        <dbReference type="ARBA" id="ARBA00023004"/>
    </source>
</evidence>